<accession>A0A9D4KUM2</accession>
<proteinExistence type="predicted"/>
<dbReference type="Proteomes" id="UP000828390">
    <property type="component" value="Unassembled WGS sequence"/>
</dbReference>
<name>A0A9D4KUM2_DREPO</name>
<organism evidence="1 2">
    <name type="scientific">Dreissena polymorpha</name>
    <name type="common">Zebra mussel</name>
    <name type="synonym">Mytilus polymorpha</name>
    <dbReference type="NCBI Taxonomy" id="45954"/>
    <lineage>
        <taxon>Eukaryota</taxon>
        <taxon>Metazoa</taxon>
        <taxon>Spiralia</taxon>
        <taxon>Lophotrochozoa</taxon>
        <taxon>Mollusca</taxon>
        <taxon>Bivalvia</taxon>
        <taxon>Autobranchia</taxon>
        <taxon>Heteroconchia</taxon>
        <taxon>Euheterodonta</taxon>
        <taxon>Imparidentia</taxon>
        <taxon>Neoheterodontei</taxon>
        <taxon>Myida</taxon>
        <taxon>Dreissenoidea</taxon>
        <taxon>Dreissenidae</taxon>
        <taxon>Dreissena</taxon>
    </lineage>
</organism>
<reference evidence="1" key="2">
    <citation type="submission" date="2020-11" db="EMBL/GenBank/DDBJ databases">
        <authorList>
            <person name="McCartney M.A."/>
            <person name="Auch B."/>
            <person name="Kono T."/>
            <person name="Mallez S."/>
            <person name="Becker A."/>
            <person name="Gohl D.M."/>
            <person name="Silverstein K.A.T."/>
            <person name="Koren S."/>
            <person name="Bechman K.B."/>
            <person name="Herman A."/>
            <person name="Abrahante J.E."/>
            <person name="Garbe J."/>
        </authorList>
    </citation>
    <scope>NUCLEOTIDE SEQUENCE</scope>
    <source>
        <strain evidence="1">Duluth1</strain>
        <tissue evidence="1">Whole animal</tissue>
    </source>
</reference>
<protein>
    <submittedName>
        <fullName evidence="1">Uncharacterized protein</fullName>
    </submittedName>
</protein>
<sequence length="57" mass="6190">MHLLSAAGSGPTGSGVNLYNTGQRPSAFDCNALPDRWRMDGTVWFGPYDFQEPCAIL</sequence>
<evidence type="ECO:0000313" key="2">
    <source>
        <dbReference type="Proteomes" id="UP000828390"/>
    </source>
</evidence>
<comment type="caution">
    <text evidence="1">The sequence shown here is derived from an EMBL/GenBank/DDBJ whole genome shotgun (WGS) entry which is preliminary data.</text>
</comment>
<keyword evidence="2" id="KW-1185">Reference proteome</keyword>
<dbReference type="EMBL" id="JAIWYP010000003">
    <property type="protein sequence ID" value="KAH3845502.1"/>
    <property type="molecule type" value="Genomic_DNA"/>
</dbReference>
<evidence type="ECO:0000313" key="1">
    <source>
        <dbReference type="EMBL" id="KAH3845502.1"/>
    </source>
</evidence>
<reference evidence="1" key="1">
    <citation type="journal article" date="2019" name="bioRxiv">
        <title>The Genome of the Zebra Mussel, Dreissena polymorpha: A Resource for Invasive Species Research.</title>
        <authorList>
            <person name="McCartney M.A."/>
            <person name="Auch B."/>
            <person name="Kono T."/>
            <person name="Mallez S."/>
            <person name="Zhang Y."/>
            <person name="Obille A."/>
            <person name="Becker A."/>
            <person name="Abrahante J.E."/>
            <person name="Garbe J."/>
            <person name="Badalamenti J.P."/>
            <person name="Herman A."/>
            <person name="Mangelson H."/>
            <person name="Liachko I."/>
            <person name="Sullivan S."/>
            <person name="Sone E.D."/>
            <person name="Koren S."/>
            <person name="Silverstein K.A.T."/>
            <person name="Beckman K.B."/>
            <person name="Gohl D.M."/>
        </authorList>
    </citation>
    <scope>NUCLEOTIDE SEQUENCE</scope>
    <source>
        <strain evidence="1">Duluth1</strain>
        <tissue evidence="1">Whole animal</tissue>
    </source>
</reference>
<gene>
    <name evidence="1" type="ORF">DPMN_087783</name>
</gene>
<dbReference type="AlphaFoldDB" id="A0A9D4KUM2"/>